<evidence type="ECO:0000256" key="4">
    <source>
        <dbReference type="ARBA" id="ARBA00023004"/>
    </source>
</evidence>
<dbReference type="GO" id="GO:0035091">
    <property type="term" value="F:phosphatidylinositol binding"/>
    <property type="evidence" value="ECO:0007669"/>
    <property type="project" value="InterPro"/>
</dbReference>
<dbReference type="GO" id="GO:0051537">
    <property type="term" value="F:2 iron, 2 sulfur cluster binding"/>
    <property type="evidence" value="ECO:0007669"/>
    <property type="project" value="UniProtKB-KW"/>
</dbReference>
<dbReference type="Gene3D" id="1.10.10.1590">
    <property type="entry name" value="NADH-quinone oxidoreductase subunit E"/>
    <property type="match status" value="1"/>
</dbReference>
<dbReference type="CDD" id="cd03064">
    <property type="entry name" value="TRX_Fd_NuoE"/>
    <property type="match status" value="1"/>
</dbReference>
<accession>A0AA45C4H6</accession>
<dbReference type="InterPro" id="IPR002023">
    <property type="entry name" value="NuoE-like"/>
</dbReference>
<dbReference type="PIRSF" id="PIRSF000216">
    <property type="entry name" value="NADH_DH_24kDa"/>
    <property type="match status" value="1"/>
</dbReference>
<dbReference type="PROSITE" id="PS01099">
    <property type="entry name" value="COMPLEX1_24K"/>
    <property type="match status" value="1"/>
</dbReference>
<keyword evidence="2 7" id="KW-0001">2Fe-2S</keyword>
<dbReference type="AlphaFoldDB" id="A0AA45C4H6"/>
<dbReference type="GO" id="GO:0046872">
    <property type="term" value="F:metal ion binding"/>
    <property type="evidence" value="ECO:0007669"/>
    <property type="project" value="UniProtKB-KW"/>
</dbReference>
<sequence>MQSFYEIELIEELHNLQDTYGYIPEEDIIRVAKKHEIPKAHLYGIISFYSMFYLKPTGKYIIRICDSVSCRIKDSKNILKTIKNYLKIDEGETTEDKKFTLEVVECLGHCGEGPVMSINGHYYKYLTKDKVLEILKSLN</sequence>
<name>A0AA45C4H6_9BACT</name>
<dbReference type="InterPro" id="IPR042128">
    <property type="entry name" value="NuoE_dom"/>
</dbReference>
<comment type="similarity">
    <text evidence="1">Belongs to the complex I 24 kDa subunit family.</text>
</comment>
<evidence type="ECO:0000256" key="5">
    <source>
        <dbReference type="ARBA" id="ARBA00023014"/>
    </source>
</evidence>
<dbReference type="EMBL" id="QGGI01000032">
    <property type="protein sequence ID" value="PWJ86052.1"/>
    <property type="molecule type" value="Genomic_DNA"/>
</dbReference>
<proteinExistence type="inferred from homology"/>
<organism evidence="9 10">
    <name type="scientific">Oceanotoga teriensis</name>
    <dbReference type="NCBI Taxonomy" id="515440"/>
    <lineage>
        <taxon>Bacteria</taxon>
        <taxon>Thermotogati</taxon>
        <taxon>Thermotogota</taxon>
        <taxon>Thermotogae</taxon>
        <taxon>Petrotogales</taxon>
        <taxon>Petrotogaceae</taxon>
        <taxon>Oceanotoga</taxon>
    </lineage>
</organism>
<evidence type="ECO:0000313" key="10">
    <source>
        <dbReference type="Proteomes" id="UP000245921"/>
    </source>
</evidence>
<evidence type="ECO:0000256" key="1">
    <source>
        <dbReference type="ARBA" id="ARBA00010643"/>
    </source>
</evidence>
<dbReference type="PANTHER" id="PTHR43342:SF1">
    <property type="entry name" value="BIFURCATING [FEFE] HYDROGENASE GAMMA SUBUNIT"/>
    <property type="match status" value="1"/>
</dbReference>
<feature type="binding site" evidence="7">
    <location>
        <position position="110"/>
    </location>
    <ligand>
        <name>[2Fe-2S] cluster</name>
        <dbReference type="ChEBI" id="CHEBI:190135"/>
    </ligand>
</feature>
<keyword evidence="4 7" id="KW-0408">Iron</keyword>
<comment type="cofactor">
    <cofactor evidence="7">
        <name>[2Fe-2S] cluster</name>
        <dbReference type="ChEBI" id="CHEBI:190135"/>
    </cofactor>
    <text evidence="7">Binds 1 [2Fe-2S] cluster.</text>
</comment>
<dbReference type="InterPro" id="IPR036249">
    <property type="entry name" value="Thioredoxin-like_sf"/>
</dbReference>
<evidence type="ECO:0000256" key="3">
    <source>
        <dbReference type="ARBA" id="ARBA00022723"/>
    </source>
</evidence>
<comment type="cofactor">
    <cofactor evidence="6">
        <name>[2Fe-2S] cluster</name>
        <dbReference type="ChEBI" id="CHEBI:190135"/>
    </cofactor>
</comment>
<dbReference type="RefSeq" id="WP_109606616.1">
    <property type="nucleotide sequence ID" value="NZ_JAMHJO010000001.1"/>
</dbReference>
<keyword evidence="5 7" id="KW-0411">Iron-sulfur</keyword>
<dbReference type="Pfam" id="PF01257">
    <property type="entry name" value="2Fe-2S_thioredx"/>
    <property type="match status" value="1"/>
</dbReference>
<dbReference type="SUPFAM" id="SSF52833">
    <property type="entry name" value="Thioredoxin-like"/>
    <property type="match status" value="1"/>
</dbReference>
<evidence type="ECO:0000256" key="2">
    <source>
        <dbReference type="ARBA" id="ARBA00022714"/>
    </source>
</evidence>
<evidence type="ECO:0000256" key="7">
    <source>
        <dbReference type="PIRSR" id="PIRSR000216-1"/>
    </source>
</evidence>
<feature type="binding site" evidence="7">
    <location>
        <position position="65"/>
    </location>
    <ligand>
        <name>[2Fe-2S] cluster</name>
        <dbReference type="ChEBI" id="CHEBI:190135"/>
    </ligand>
</feature>
<dbReference type="PANTHER" id="PTHR43342">
    <property type="entry name" value="NADH-QUINONE OXIDOREDUCTASE, E SUBUNIT"/>
    <property type="match status" value="1"/>
</dbReference>
<evidence type="ECO:0000256" key="6">
    <source>
        <dbReference type="ARBA" id="ARBA00034078"/>
    </source>
</evidence>
<protein>
    <submittedName>
        <fullName evidence="9">NADH-quinone oxidoreductase E subunit</fullName>
    </submittedName>
</protein>
<dbReference type="InterPro" id="IPR041921">
    <property type="entry name" value="NuoE_N"/>
</dbReference>
<feature type="binding site" evidence="7">
    <location>
        <position position="70"/>
    </location>
    <ligand>
        <name>[2Fe-2S] cluster</name>
        <dbReference type="ChEBI" id="CHEBI:190135"/>
    </ligand>
</feature>
<reference evidence="9 10" key="1">
    <citation type="submission" date="2018-05" db="EMBL/GenBank/DDBJ databases">
        <title>Genomic Encyclopedia of Type Strains, Phase IV (KMG-IV): sequencing the most valuable type-strain genomes for metagenomic binning, comparative biology and taxonomic classification.</title>
        <authorList>
            <person name="Goeker M."/>
        </authorList>
    </citation>
    <scope>NUCLEOTIDE SEQUENCE [LARGE SCALE GENOMIC DNA]</scope>
    <source>
        <strain evidence="9 10">DSM 24906</strain>
    </source>
</reference>
<feature type="binding site" evidence="7">
    <location>
        <position position="106"/>
    </location>
    <ligand>
        <name>[2Fe-2S] cluster</name>
        <dbReference type="ChEBI" id="CHEBI:190135"/>
    </ligand>
</feature>
<dbReference type="GO" id="GO:0043130">
    <property type="term" value="F:ubiquitin binding"/>
    <property type="evidence" value="ECO:0007669"/>
    <property type="project" value="InterPro"/>
</dbReference>
<dbReference type="InterPro" id="IPR002014">
    <property type="entry name" value="VHS_dom"/>
</dbReference>
<comment type="caution">
    <text evidence="9">The sequence shown here is derived from an EMBL/GenBank/DDBJ whole genome shotgun (WGS) entry which is preliminary data.</text>
</comment>
<keyword evidence="10" id="KW-1185">Reference proteome</keyword>
<dbReference type="GO" id="GO:0016491">
    <property type="term" value="F:oxidoreductase activity"/>
    <property type="evidence" value="ECO:0007669"/>
    <property type="project" value="InterPro"/>
</dbReference>
<dbReference type="InterPro" id="IPR028431">
    <property type="entry name" value="NADP_DH_HndA-like"/>
</dbReference>
<dbReference type="NCBIfam" id="NF005722">
    <property type="entry name" value="PRK07539.1-2"/>
    <property type="match status" value="1"/>
</dbReference>
<dbReference type="PROSITE" id="PS50179">
    <property type="entry name" value="VHS"/>
    <property type="match status" value="1"/>
</dbReference>
<feature type="domain" description="VHS" evidence="8">
    <location>
        <begin position="61"/>
        <end position="112"/>
    </location>
</feature>
<evidence type="ECO:0000313" key="9">
    <source>
        <dbReference type="EMBL" id="PWJ86052.1"/>
    </source>
</evidence>
<dbReference type="Gene3D" id="3.40.30.10">
    <property type="entry name" value="Glutaredoxin"/>
    <property type="match status" value="1"/>
</dbReference>
<dbReference type="Proteomes" id="UP000245921">
    <property type="component" value="Unassembled WGS sequence"/>
</dbReference>
<gene>
    <name evidence="9" type="ORF">C7380_1325</name>
</gene>
<evidence type="ECO:0000259" key="8">
    <source>
        <dbReference type="PROSITE" id="PS50179"/>
    </source>
</evidence>
<keyword evidence="3 7" id="KW-0479">Metal-binding</keyword>